<gene>
    <name evidence="1" type="ORF">A4R43_30365</name>
</gene>
<sequence length="447" mass="46815">MEFAEGFTELTVCDLVVLDVEGVEDRLVEEAALLVVAASVQLVGLFEEGKAGVDELGAVGEVGVGCVEALLQPAALAGDVAQLLLDLGPRQRAVGGEVDQVLLLRVEFLELCGDLLAQQACGLFLLAEHGIDLVAHVSDERLAEANRGVVALNRVLDECDVDVGCLAQPLLPAAAEKVQVLGTLRVDGPLDDHPPLDAVALAASTEQRSLEVVVVDATAFLCRHARFEDLLDGVEEVLVDEGLVSPLDFFAVVLDVSEVVAIAQHLRNLVLGDLLGWVSPGGPGAEAAVVELVSQLFLRVVAGGEELETQLDKGRSFGVDDDRADHAAVGVVDVVEVAELRAAERAAVAGLLAHLVGDVGTGLAGLVLVERGQDAVHQLADRGVVDGLGGRDQGDAALAQVCHDDRVVVAVPRHARELVDDDDVNVALAAHPREHLLECFALSHLHG</sequence>
<dbReference type="EMBL" id="CP015163">
    <property type="protein sequence ID" value="AXB46233.1"/>
    <property type="molecule type" value="Genomic_DNA"/>
</dbReference>
<protein>
    <recommendedName>
        <fullName evidence="3">NAD-specific glutamate dehydrogenase</fullName>
    </recommendedName>
</protein>
<keyword evidence="2" id="KW-1185">Reference proteome</keyword>
<dbReference type="KEGG" id="aab:A4R43_30365"/>
<evidence type="ECO:0000313" key="2">
    <source>
        <dbReference type="Proteomes" id="UP000250434"/>
    </source>
</evidence>
<organism evidence="1 2">
    <name type="scientific">Amycolatopsis albispora</name>
    <dbReference type="NCBI Taxonomy" id="1804986"/>
    <lineage>
        <taxon>Bacteria</taxon>
        <taxon>Bacillati</taxon>
        <taxon>Actinomycetota</taxon>
        <taxon>Actinomycetes</taxon>
        <taxon>Pseudonocardiales</taxon>
        <taxon>Pseudonocardiaceae</taxon>
        <taxon>Amycolatopsis</taxon>
    </lineage>
</organism>
<reference evidence="1 2" key="1">
    <citation type="submission" date="2016-04" db="EMBL/GenBank/DDBJ databases">
        <title>Complete genome sequence and analysis of deep-sea sediment isolate, Amycolatopsis sp. WP1.</title>
        <authorList>
            <person name="Wang H."/>
            <person name="Chen S."/>
            <person name="Wu Q."/>
        </authorList>
    </citation>
    <scope>NUCLEOTIDE SEQUENCE [LARGE SCALE GENOMIC DNA]</scope>
    <source>
        <strain evidence="1 2">WP1</strain>
    </source>
</reference>
<accession>A0A344LDV9</accession>
<evidence type="ECO:0000313" key="1">
    <source>
        <dbReference type="EMBL" id="AXB46233.1"/>
    </source>
</evidence>
<dbReference type="Proteomes" id="UP000250434">
    <property type="component" value="Chromosome"/>
</dbReference>
<evidence type="ECO:0008006" key="3">
    <source>
        <dbReference type="Google" id="ProtNLM"/>
    </source>
</evidence>
<name>A0A344LDV9_9PSEU</name>
<proteinExistence type="predicted"/>
<dbReference type="AlphaFoldDB" id="A0A344LDV9"/>